<dbReference type="SMART" id="SM00116">
    <property type="entry name" value="CBS"/>
    <property type="match status" value="2"/>
</dbReference>
<dbReference type="InterPro" id="IPR051257">
    <property type="entry name" value="Diverse_CBS-Domain"/>
</dbReference>
<dbReference type="PANTHER" id="PTHR43080:SF2">
    <property type="entry name" value="CBS DOMAIN-CONTAINING PROTEIN"/>
    <property type="match status" value="1"/>
</dbReference>
<dbReference type="GeneID" id="43321637"/>
<evidence type="ECO:0000256" key="3">
    <source>
        <dbReference type="PROSITE-ProRule" id="PRU00703"/>
    </source>
</evidence>
<sequence>MLIKDVMKKPIVVYEDDDLEDVIKIFRENKISGAPVLNKDGKLVGIISESDIIKTIVTHDEDLNLILPSPLDLIELPLKTALKIEEFMEDLKKALKTKVKDMMTKKVIVAKPDMTVNDAAKLMVEHNIKRLPVVDDEGNLIGIVTRGDLIEALI</sequence>
<evidence type="ECO:0000313" key="5">
    <source>
        <dbReference type="EMBL" id="ACV25202.1"/>
    </source>
</evidence>
<organism evidence="5 6">
    <name type="scientific">Methanocaldococcus fervens (strain DSM 4213 / JCM 15782 / AG86)</name>
    <name type="common">Methanococcus fervens</name>
    <dbReference type="NCBI Taxonomy" id="573064"/>
    <lineage>
        <taxon>Archaea</taxon>
        <taxon>Methanobacteriati</taxon>
        <taxon>Methanobacteriota</taxon>
        <taxon>Methanomada group</taxon>
        <taxon>Methanococci</taxon>
        <taxon>Methanococcales</taxon>
        <taxon>Methanocaldococcaceae</taxon>
        <taxon>Methanocaldococcus</taxon>
    </lineage>
</organism>
<gene>
    <name evidence="5" type="ordered locus">Mefer_1395</name>
</gene>
<evidence type="ECO:0000313" key="6">
    <source>
        <dbReference type="Proteomes" id="UP000001495"/>
    </source>
</evidence>
<dbReference type="STRING" id="573064.Mefer_1395"/>
<reference evidence="5" key="1">
    <citation type="submission" date="2009-08" db="EMBL/GenBank/DDBJ databases">
        <title>Complete sequence of chromosome of Methanocaldococcus fervens AG86.</title>
        <authorList>
            <consortium name="US DOE Joint Genome Institute"/>
            <person name="Lucas S."/>
            <person name="Copeland A."/>
            <person name="Lapidus A."/>
            <person name="Glavina del Rio T."/>
            <person name="Tice H."/>
            <person name="Bruce D."/>
            <person name="Goodwin L."/>
            <person name="Pitluck S."/>
            <person name="Chertkov O."/>
            <person name="Detter J.C."/>
            <person name="Han C."/>
            <person name="Tapia R."/>
            <person name="Larimer F."/>
            <person name="Land M."/>
            <person name="Hauser L."/>
            <person name="Kyrpides N."/>
            <person name="Ovchinnikova G."/>
            <person name="Lupa-Sieprawska M."/>
            <person name="Whitman W.B."/>
        </authorList>
    </citation>
    <scope>NUCLEOTIDE SEQUENCE [LARGE SCALE GENOMIC DNA]</scope>
    <source>
        <strain evidence="5">AG86</strain>
    </source>
</reference>
<dbReference type="RefSeq" id="WP_015791935.1">
    <property type="nucleotide sequence ID" value="NC_013156.1"/>
</dbReference>
<dbReference type="PANTHER" id="PTHR43080">
    <property type="entry name" value="CBS DOMAIN-CONTAINING PROTEIN CBSX3, MITOCHONDRIAL"/>
    <property type="match status" value="1"/>
</dbReference>
<evidence type="ECO:0000256" key="1">
    <source>
        <dbReference type="ARBA" id="ARBA00022737"/>
    </source>
</evidence>
<proteinExistence type="predicted"/>
<dbReference type="SUPFAM" id="SSF54631">
    <property type="entry name" value="CBS-domain pair"/>
    <property type="match status" value="1"/>
</dbReference>
<keyword evidence="2 3" id="KW-0129">CBS domain</keyword>
<dbReference type="Gene3D" id="3.10.580.10">
    <property type="entry name" value="CBS-domain"/>
    <property type="match status" value="1"/>
</dbReference>
<dbReference type="EMBL" id="CP001696">
    <property type="protein sequence ID" value="ACV25202.1"/>
    <property type="molecule type" value="Genomic_DNA"/>
</dbReference>
<dbReference type="CDD" id="cd04586">
    <property type="entry name" value="CBS_pair_BON_assoc"/>
    <property type="match status" value="1"/>
</dbReference>
<accession>C7P9H0</accession>
<feature type="domain" description="CBS" evidence="4">
    <location>
        <begin position="103"/>
        <end position="154"/>
    </location>
</feature>
<feature type="domain" description="CBS" evidence="4">
    <location>
        <begin position="6"/>
        <end position="63"/>
    </location>
</feature>
<dbReference type="OrthoDB" id="8919at2157"/>
<dbReference type="InterPro" id="IPR046342">
    <property type="entry name" value="CBS_dom_sf"/>
</dbReference>
<dbReference type="PROSITE" id="PS51371">
    <property type="entry name" value="CBS"/>
    <property type="match status" value="2"/>
</dbReference>
<dbReference type="InterPro" id="IPR000644">
    <property type="entry name" value="CBS_dom"/>
</dbReference>
<evidence type="ECO:0000256" key="2">
    <source>
        <dbReference type="ARBA" id="ARBA00023122"/>
    </source>
</evidence>
<dbReference type="Pfam" id="PF00571">
    <property type="entry name" value="CBS"/>
    <property type="match status" value="2"/>
</dbReference>
<dbReference type="eggNOG" id="arCOG00606">
    <property type="taxonomic scope" value="Archaea"/>
</dbReference>
<keyword evidence="6" id="KW-1185">Reference proteome</keyword>
<name>C7P9H0_METFA</name>
<protein>
    <submittedName>
        <fullName evidence="5">Signal transduction protein with CBS domains</fullName>
    </submittedName>
</protein>
<dbReference type="KEGG" id="mfe:Mefer_1395"/>
<dbReference type="Proteomes" id="UP000001495">
    <property type="component" value="Chromosome"/>
</dbReference>
<dbReference type="AlphaFoldDB" id="C7P9H0"/>
<evidence type="ECO:0000259" key="4">
    <source>
        <dbReference type="PROSITE" id="PS51371"/>
    </source>
</evidence>
<dbReference type="HOGENOM" id="CLU_040681_9_0_2"/>
<keyword evidence="1" id="KW-0677">Repeat</keyword>